<dbReference type="Pfam" id="PF11127">
    <property type="entry name" value="YgaP-like_TM"/>
    <property type="match status" value="1"/>
</dbReference>
<sequence length="74" mass="8039">MKRDVGTLDRLVRISVGFFLLFQGVVGGHGWGYLGIIPLLTGAIGWCPLYSLLGISTACRTCPSKGLNQTEEER</sequence>
<evidence type="ECO:0000259" key="2">
    <source>
        <dbReference type="Pfam" id="PF11127"/>
    </source>
</evidence>
<dbReference type="KEGG" id="des:DSOUD_0117"/>
<keyword evidence="1" id="KW-0812">Transmembrane</keyword>
<feature type="domain" description="Inner membrane protein YgaP-like transmembrane" evidence="2">
    <location>
        <begin position="1"/>
        <end position="59"/>
    </location>
</feature>
<keyword evidence="4" id="KW-1185">Reference proteome</keyword>
<accession>A0A0M5IY97</accession>
<dbReference type="STRING" id="1603606.DSOUD_0117"/>
<dbReference type="EMBL" id="CP010802">
    <property type="protein sequence ID" value="ALC14918.1"/>
    <property type="molecule type" value="Genomic_DNA"/>
</dbReference>
<dbReference type="Proteomes" id="UP000057158">
    <property type="component" value="Chromosome"/>
</dbReference>
<dbReference type="AlphaFoldDB" id="A0A0M5IY97"/>
<feature type="transmembrane region" description="Helical" evidence="1">
    <location>
        <begin position="12"/>
        <end position="30"/>
    </location>
</feature>
<name>A0A0M5IY97_9BACT</name>
<proteinExistence type="predicted"/>
<dbReference type="InterPro" id="IPR021309">
    <property type="entry name" value="YgaP-like_TM"/>
</dbReference>
<dbReference type="OrthoDB" id="9804804at2"/>
<protein>
    <recommendedName>
        <fullName evidence="2">Inner membrane protein YgaP-like transmembrane domain-containing protein</fullName>
    </recommendedName>
</protein>
<evidence type="ECO:0000256" key="1">
    <source>
        <dbReference type="SAM" id="Phobius"/>
    </source>
</evidence>
<keyword evidence="1" id="KW-0472">Membrane</keyword>
<keyword evidence="1" id="KW-1133">Transmembrane helix</keyword>
<reference evidence="3 4" key="1">
    <citation type="submission" date="2015-07" db="EMBL/GenBank/DDBJ databases">
        <title>Isolation and Genomic Characterization of a Novel Halophilic Metal-Reducing Deltaproteobacterium from the Deep Subsurface.</title>
        <authorList>
            <person name="Badalamenti J.P."/>
            <person name="Summers Z.M."/>
            <person name="Gralnick J.A."/>
            <person name="Bond D.R."/>
        </authorList>
    </citation>
    <scope>NUCLEOTIDE SEQUENCE [LARGE SCALE GENOMIC DNA]</scope>
    <source>
        <strain evidence="3 4">WTL</strain>
    </source>
</reference>
<feature type="transmembrane region" description="Helical" evidence="1">
    <location>
        <begin position="36"/>
        <end position="55"/>
    </location>
</feature>
<dbReference type="PATRIC" id="fig|1603606.3.peg.132"/>
<gene>
    <name evidence="3" type="ORF">DSOUD_0117</name>
</gene>
<evidence type="ECO:0000313" key="4">
    <source>
        <dbReference type="Proteomes" id="UP000057158"/>
    </source>
</evidence>
<evidence type="ECO:0000313" key="3">
    <source>
        <dbReference type="EMBL" id="ALC14918.1"/>
    </source>
</evidence>
<dbReference type="RefSeq" id="WP_053549171.1">
    <property type="nucleotide sequence ID" value="NZ_CP010802.1"/>
</dbReference>
<organism evidence="3 4">
    <name type="scientific">Desulfuromonas soudanensis</name>
    <dbReference type="NCBI Taxonomy" id="1603606"/>
    <lineage>
        <taxon>Bacteria</taxon>
        <taxon>Pseudomonadati</taxon>
        <taxon>Thermodesulfobacteriota</taxon>
        <taxon>Desulfuromonadia</taxon>
        <taxon>Desulfuromonadales</taxon>
        <taxon>Desulfuromonadaceae</taxon>
        <taxon>Desulfuromonas</taxon>
    </lineage>
</organism>